<accession>A0ABQ7GA15</accession>
<gene>
    <name evidence="2" type="ORF">DUNSADRAFT_13123</name>
</gene>
<sequence>MKLFCHSSKVINPGVHLRAGEQRRRRGCDSEAGARGSGGEAAMMDLANGHGRHSSRLRGESLPQHLVFEDPEEILRRSKQLLRPPKPKGGSSRSRLCSSSAAASADEGGRETPEAEDLIVSRPGSQPREQHAGADDLGDGRGSGSQQQQQQQQQGHLLPLPQLADQGHAAGRVPLCLVEGRSWPTVDRPAVHAPEGHADSQLALHASSGEGGTGKLPAITAAAAAAPAAAAETQPGGTRIEGAAGAGGVRVQDQPSGLSRLLNAAPTELQQASEQQQKQQQQEGGAAQGPSGCSSDPCTAQSVSNVPEARAQAKSQQVLDCLVEATEGWLLGPLEMLHAQVARAVVSNTFQADRVAALEAIEKSALGHIGAVMSHRDLATT</sequence>
<feature type="compositionally biased region" description="Low complexity" evidence="1">
    <location>
        <begin position="268"/>
        <end position="289"/>
    </location>
</feature>
<name>A0ABQ7GA15_DUNSA</name>
<feature type="region of interest" description="Disordered" evidence="1">
    <location>
        <begin position="20"/>
        <end position="64"/>
    </location>
</feature>
<comment type="caution">
    <text evidence="2">The sequence shown here is derived from an EMBL/GenBank/DDBJ whole genome shotgun (WGS) entry which is preliminary data.</text>
</comment>
<dbReference type="EMBL" id="MU069948">
    <property type="protein sequence ID" value="KAF5831448.1"/>
    <property type="molecule type" value="Genomic_DNA"/>
</dbReference>
<dbReference type="Proteomes" id="UP000815325">
    <property type="component" value="Unassembled WGS sequence"/>
</dbReference>
<organism evidence="2 3">
    <name type="scientific">Dunaliella salina</name>
    <name type="common">Green alga</name>
    <name type="synonym">Protococcus salinus</name>
    <dbReference type="NCBI Taxonomy" id="3046"/>
    <lineage>
        <taxon>Eukaryota</taxon>
        <taxon>Viridiplantae</taxon>
        <taxon>Chlorophyta</taxon>
        <taxon>core chlorophytes</taxon>
        <taxon>Chlorophyceae</taxon>
        <taxon>CS clade</taxon>
        <taxon>Chlamydomonadales</taxon>
        <taxon>Dunaliellaceae</taxon>
        <taxon>Dunaliella</taxon>
    </lineage>
</organism>
<reference evidence="2" key="1">
    <citation type="submission" date="2017-08" db="EMBL/GenBank/DDBJ databases">
        <authorList>
            <person name="Polle J.E."/>
            <person name="Barry K."/>
            <person name="Cushman J."/>
            <person name="Schmutz J."/>
            <person name="Tran D."/>
            <person name="Hathwaick L.T."/>
            <person name="Yim W.C."/>
            <person name="Jenkins J."/>
            <person name="Mckie-Krisberg Z.M."/>
            <person name="Prochnik S."/>
            <person name="Lindquist E."/>
            <person name="Dockter R.B."/>
            <person name="Adam C."/>
            <person name="Molina H."/>
            <person name="Bunkerborg J."/>
            <person name="Jin E."/>
            <person name="Buchheim M."/>
            <person name="Magnuson J."/>
        </authorList>
    </citation>
    <scope>NUCLEOTIDE SEQUENCE</scope>
    <source>
        <strain evidence="2">CCAP 19/18</strain>
    </source>
</reference>
<evidence type="ECO:0000313" key="3">
    <source>
        <dbReference type="Proteomes" id="UP000815325"/>
    </source>
</evidence>
<proteinExistence type="predicted"/>
<evidence type="ECO:0000313" key="2">
    <source>
        <dbReference type="EMBL" id="KAF5831448.1"/>
    </source>
</evidence>
<protein>
    <recommendedName>
        <fullName evidence="4">Encoded protein</fullName>
    </recommendedName>
</protein>
<feature type="region of interest" description="Disordered" evidence="1">
    <location>
        <begin position="77"/>
        <end position="155"/>
    </location>
</feature>
<evidence type="ECO:0000256" key="1">
    <source>
        <dbReference type="SAM" id="MobiDB-lite"/>
    </source>
</evidence>
<feature type="compositionally biased region" description="Low complexity" evidence="1">
    <location>
        <begin position="91"/>
        <end position="105"/>
    </location>
</feature>
<feature type="region of interest" description="Disordered" evidence="1">
    <location>
        <begin position="267"/>
        <end position="301"/>
    </location>
</feature>
<evidence type="ECO:0008006" key="4">
    <source>
        <dbReference type="Google" id="ProtNLM"/>
    </source>
</evidence>
<keyword evidence="3" id="KW-1185">Reference proteome</keyword>
<feature type="compositionally biased region" description="Polar residues" evidence="1">
    <location>
        <begin position="291"/>
        <end position="301"/>
    </location>
</feature>